<evidence type="ECO:0000259" key="7">
    <source>
        <dbReference type="Pfam" id="PF11710"/>
    </source>
</evidence>
<dbReference type="GO" id="GO:0007189">
    <property type="term" value="P:adenylate cyclase-activating G protein-coupled receptor signaling pathway"/>
    <property type="evidence" value="ECO:0007669"/>
    <property type="project" value="TreeGrafter"/>
</dbReference>
<accession>A0A7C8N566</accession>
<protein>
    <recommendedName>
        <fullName evidence="11">G-protein coupled receptors family 1 profile domain-containing protein</fullName>
    </recommendedName>
</protein>
<comment type="caution">
    <text evidence="9">The sequence shown here is derived from an EMBL/GenBank/DDBJ whole genome shotgun (WGS) entry which is preliminary data.</text>
</comment>
<evidence type="ECO:0000256" key="5">
    <source>
        <dbReference type="SAM" id="MobiDB-lite"/>
    </source>
</evidence>
<keyword evidence="2 6" id="KW-0812">Transmembrane</keyword>
<dbReference type="GO" id="GO:0005886">
    <property type="term" value="C:plasma membrane"/>
    <property type="evidence" value="ECO:0007669"/>
    <property type="project" value="TreeGrafter"/>
</dbReference>
<feature type="transmembrane region" description="Helical" evidence="6">
    <location>
        <begin position="41"/>
        <end position="65"/>
    </location>
</feature>
<reference evidence="9 10" key="1">
    <citation type="submission" date="2019-12" db="EMBL/GenBank/DDBJ databases">
        <title>Draft genome sequence of the ascomycete Xylaria multiplex DSM 110363.</title>
        <authorList>
            <person name="Buettner E."/>
            <person name="Kellner H."/>
        </authorList>
    </citation>
    <scope>NUCLEOTIDE SEQUENCE [LARGE SCALE GENOMIC DNA]</scope>
    <source>
        <strain evidence="9 10">DSM 110363</strain>
    </source>
</reference>
<gene>
    <name evidence="9" type="ORF">GQX73_g98</name>
</gene>
<organism evidence="9 10">
    <name type="scientific">Xylaria multiplex</name>
    <dbReference type="NCBI Taxonomy" id="323545"/>
    <lineage>
        <taxon>Eukaryota</taxon>
        <taxon>Fungi</taxon>
        <taxon>Dikarya</taxon>
        <taxon>Ascomycota</taxon>
        <taxon>Pezizomycotina</taxon>
        <taxon>Sordariomycetes</taxon>
        <taxon>Xylariomycetidae</taxon>
        <taxon>Xylariales</taxon>
        <taxon>Xylariaceae</taxon>
        <taxon>Xylaria</taxon>
    </lineage>
</organism>
<dbReference type="Pfam" id="PF11970">
    <property type="entry name" value="GPR_Gpa2_C"/>
    <property type="match status" value="1"/>
</dbReference>
<dbReference type="PANTHER" id="PTHR23112:SF37">
    <property type="entry name" value="G PROTEIN-COUPLED RECEPTOR GPR1"/>
    <property type="match status" value="1"/>
</dbReference>
<dbReference type="SUPFAM" id="SSF81321">
    <property type="entry name" value="Family A G protein-coupled receptor-like"/>
    <property type="match status" value="1"/>
</dbReference>
<feature type="transmembrane region" description="Helical" evidence="6">
    <location>
        <begin position="482"/>
        <end position="505"/>
    </location>
</feature>
<dbReference type="PANTHER" id="PTHR23112">
    <property type="entry name" value="G PROTEIN-COUPLED RECEPTOR 157-RELATED"/>
    <property type="match status" value="1"/>
</dbReference>
<dbReference type="Pfam" id="PF11710">
    <property type="entry name" value="Git3"/>
    <property type="match status" value="1"/>
</dbReference>
<dbReference type="GO" id="GO:0004930">
    <property type="term" value="F:G protein-coupled receptor activity"/>
    <property type="evidence" value="ECO:0007669"/>
    <property type="project" value="TreeGrafter"/>
</dbReference>
<dbReference type="Proteomes" id="UP000481858">
    <property type="component" value="Unassembled WGS sequence"/>
</dbReference>
<comment type="subcellular location">
    <subcellularLocation>
        <location evidence="1">Membrane</location>
        <topology evidence="1">Multi-pass membrane protein</topology>
    </subcellularLocation>
</comment>
<evidence type="ECO:0000256" key="4">
    <source>
        <dbReference type="ARBA" id="ARBA00023136"/>
    </source>
</evidence>
<proteinExistence type="predicted"/>
<dbReference type="InterPro" id="IPR023041">
    <property type="entry name" value="Glucose_rcpt_Git3-like_N"/>
</dbReference>
<evidence type="ECO:0000313" key="9">
    <source>
        <dbReference type="EMBL" id="KAF2973514.1"/>
    </source>
</evidence>
<evidence type="ECO:0000256" key="1">
    <source>
        <dbReference type="ARBA" id="ARBA00004141"/>
    </source>
</evidence>
<feature type="domain" description="G protein-coupled receptor GPR1/2/3 C-terminal" evidence="8">
    <location>
        <begin position="473"/>
        <end position="521"/>
    </location>
</feature>
<dbReference type="EMBL" id="WUBL01000001">
    <property type="protein sequence ID" value="KAF2973514.1"/>
    <property type="molecule type" value="Genomic_DNA"/>
</dbReference>
<feature type="transmembrane region" description="Helical" evidence="6">
    <location>
        <begin position="163"/>
        <end position="183"/>
    </location>
</feature>
<evidence type="ECO:0000256" key="3">
    <source>
        <dbReference type="ARBA" id="ARBA00022989"/>
    </source>
</evidence>
<sequence>MAPLQQPTAAGAISYMYTPYDGFTTKRDITEIIDPIDSQTLAVMCVSLSLAAISVMSALFAFYWFVRMRRGFRQDMIMLLIQSDMAKALWLLISPLFYFITQKPFNSSWAFCQVSGFFLTVAIEASDIAVLLIAIHTALFFVKRHYPGATFGLQPYRRVAYTLWATVPIILAALVPITGSSFVDNGPHCYLPIQPSWYRSALAWVPRYIIFGFIIVTYTGLYLYVYIRFRRFGEDQRRASTLNSESTLSSTRRQSKRRWRSHSVPPTPSLATHGLLDSMRVSVSKNDQSKLRQYSVASTVSTLQIGDAVCLPTPPERVERKSSIAWNLIDFGHDGAGTSASTTPHTNTMPNSPTAQSFALPSTDISDLANSTPAGAAAIPVLQPTYAASAGDASLPSSRGGRRNKWKRRLTIIRSHNSGTGSRKSLANIIAALRQGPPPEEHAGEEGAAEEQPSVSSSSVHLPPEESEEAMRRSRDRMQRQMRLLFVYPMIYLLTWIAPFVAHVYRYDDVYTASPVSNTLVFANSSLHYESAGLALAATSSQSSSSSSYTTSEPLALRIVSMASLCIGAAVDCGFFSAWERPWKHLRGGFWEGLAMRLRIHWICGDAGERTGGPGRSRDERVADERAARIRRDREREIVLELRCKMAAAAAAASSGSTGQASSRSRSGEGGTIIGGGEVILGRQREWWDVLDEAAL</sequence>
<feature type="transmembrane region" description="Helical" evidence="6">
    <location>
        <begin position="77"/>
        <end position="97"/>
    </location>
</feature>
<evidence type="ECO:0000256" key="2">
    <source>
        <dbReference type="ARBA" id="ARBA00022692"/>
    </source>
</evidence>
<evidence type="ECO:0000256" key="6">
    <source>
        <dbReference type="SAM" id="Phobius"/>
    </source>
</evidence>
<dbReference type="InterPro" id="IPR022596">
    <property type="entry name" value="GPR1/2/3_C"/>
</dbReference>
<evidence type="ECO:0000259" key="8">
    <source>
        <dbReference type="Pfam" id="PF11970"/>
    </source>
</evidence>
<feature type="compositionally biased region" description="Basic residues" evidence="5">
    <location>
        <begin position="400"/>
        <end position="411"/>
    </location>
</feature>
<feature type="domain" description="Glucose receptor Git3-like N-terminal" evidence="7">
    <location>
        <begin position="44"/>
        <end position="231"/>
    </location>
</feature>
<name>A0A7C8N566_9PEZI</name>
<dbReference type="OrthoDB" id="5368598at2759"/>
<keyword evidence="3 6" id="KW-1133">Transmembrane helix</keyword>
<keyword evidence="4 6" id="KW-0472">Membrane</keyword>
<keyword evidence="10" id="KW-1185">Reference proteome</keyword>
<feature type="transmembrane region" description="Helical" evidence="6">
    <location>
        <begin position="555"/>
        <end position="579"/>
    </location>
</feature>
<feature type="compositionally biased region" description="Low complexity" evidence="5">
    <location>
        <begin position="450"/>
        <end position="462"/>
    </location>
</feature>
<feature type="region of interest" description="Disordered" evidence="5">
    <location>
        <begin position="240"/>
        <end position="272"/>
    </location>
</feature>
<feature type="transmembrane region" description="Helical" evidence="6">
    <location>
        <begin position="117"/>
        <end position="142"/>
    </location>
</feature>
<evidence type="ECO:0000313" key="10">
    <source>
        <dbReference type="Proteomes" id="UP000481858"/>
    </source>
</evidence>
<feature type="transmembrane region" description="Helical" evidence="6">
    <location>
        <begin position="203"/>
        <end position="227"/>
    </location>
</feature>
<feature type="region of interest" description="Disordered" evidence="5">
    <location>
        <begin position="436"/>
        <end position="475"/>
    </location>
</feature>
<feature type="compositionally biased region" description="Polar residues" evidence="5">
    <location>
        <begin position="414"/>
        <end position="424"/>
    </location>
</feature>
<dbReference type="InParanoid" id="A0A7C8N566"/>
<dbReference type="AlphaFoldDB" id="A0A7C8N566"/>
<dbReference type="Gene3D" id="1.20.1070.10">
    <property type="entry name" value="Rhodopsin 7-helix transmembrane proteins"/>
    <property type="match status" value="1"/>
</dbReference>
<evidence type="ECO:0008006" key="11">
    <source>
        <dbReference type="Google" id="ProtNLM"/>
    </source>
</evidence>
<feature type="compositionally biased region" description="Low complexity" evidence="5">
    <location>
        <begin position="240"/>
        <end position="251"/>
    </location>
</feature>
<feature type="region of interest" description="Disordered" evidence="5">
    <location>
        <begin position="388"/>
        <end position="424"/>
    </location>
</feature>